<evidence type="ECO:0000313" key="3">
    <source>
        <dbReference type="Proteomes" id="UP000199387"/>
    </source>
</evidence>
<dbReference type="PANTHER" id="PTHR43372">
    <property type="entry name" value="FATTY-ACID AMIDE HYDROLASE"/>
    <property type="match status" value="1"/>
</dbReference>
<dbReference type="GO" id="GO:0012505">
    <property type="term" value="C:endomembrane system"/>
    <property type="evidence" value="ECO:0007669"/>
    <property type="project" value="TreeGrafter"/>
</dbReference>
<dbReference type="InterPro" id="IPR052739">
    <property type="entry name" value="FAAH2"/>
</dbReference>
<dbReference type="GO" id="GO:0016787">
    <property type="term" value="F:hydrolase activity"/>
    <property type="evidence" value="ECO:0007669"/>
    <property type="project" value="UniProtKB-KW"/>
</dbReference>
<dbReference type="OrthoDB" id="9811471at2"/>
<dbReference type="Gene3D" id="3.90.1300.10">
    <property type="entry name" value="Amidase signature (AS) domain"/>
    <property type="match status" value="1"/>
</dbReference>
<dbReference type="PANTHER" id="PTHR43372:SF4">
    <property type="entry name" value="FATTY-ACID AMIDE HYDROLASE 2"/>
    <property type="match status" value="1"/>
</dbReference>
<name>A0A1G6K3J3_9BACL</name>
<accession>A0A1G6K3J3</accession>
<evidence type="ECO:0000259" key="1">
    <source>
        <dbReference type="Pfam" id="PF01425"/>
    </source>
</evidence>
<dbReference type="Pfam" id="PF01425">
    <property type="entry name" value="Amidase"/>
    <property type="match status" value="2"/>
</dbReference>
<proteinExistence type="predicted"/>
<dbReference type="PROSITE" id="PS00571">
    <property type="entry name" value="AMIDASES"/>
    <property type="match status" value="1"/>
</dbReference>
<dbReference type="InterPro" id="IPR023631">
    <property type="entry name" value="Amidase_dom"/>
</dbReference>
<organism evidence="2 3">
    <name type="scientific">Melghirimyces thermohalophilus</name>
    <dbReference type="NCBI Taxonomy" id="1236220"/>
    <lineage>
        <taxon>Bacteria</taxon>
        <taxon>Bacillati</taxon>
        <taxon>Bacillota</taxon>
        <taxon>Bacilli</taxon>
        <taxon>Bacillales</taxon>
        <taxon>Thermoactinomycetaceae</taxon>
        <taxon>Melghirimyces</taxon>
    </lineage>
</organism>
<dbReference type="InterPro" id="IPR036928">
    <property type="entry name" value="AS_sf"/>
</dbReference>
<dbReference type="InterPro" id="IPR020556">
    <property type="entry name" value="Amidase_CS"/>
</dbReference>
<keyword evidence="3" id="KW-1185">Reference proteome</keyword>
<evidence type="ECO:0000313" key="2">
    <source>
        <dbReference type="EMBL" id="SDC25599.1"/>
    </source>
</evidence>
<feature type="domain" description="Amidase" evidence="1">
    <location>
        <begin position="361"/>
        <end position="448"/>
    </location>
</feature>
<dbReference type="Proteomes" id="UP000199387">
    <property type="component" value="Unassembled WGS sequence"/>
</dbReference>
<dbReference type="RefSeq" id="WP_091567187.1">
    <property type="nucleotide sequence ID" value="NZ_FMZA01000005.1"/>
</dbReference>
<dbReference type="STRING" id="1236220.SAMN04488112_10555"/>
<dbReference type="EMBL" id="FMZA01000005">
    <property type="protein sequence ID" value="SDC25599.1"/>
    <property type="molecule type" value="Genomic_DNA"/>
</dbReference>
<protein>
    <submittedName>
        <fullName evidence="2">Fatty acid amide hydrolase 2</fullName>
    </submittedName>
</protein>
<dbReference type="SUPFAM" id="SSF75304">
    <property type="entry name" value="Amidase signature (AS) enzymes"/>
    <property type="match status" value="1"/>
</dbReference>
<feature type="domain" description="Amidase" evidence="1">
    <location>
        <begin position="24"/>
        <end position="241"/>
    </location>
</feature>
<gene>
    <name evidence="2" type="ORF">SAMN04488112_10555</name>
</gene>
<dbReference type="AlphaFoldDB" id="A0A1G6K3J3"/>
<keyword evidence="2" id="KW-0378">Hydrolase</keyword>
<sequence length="477" mass="53138">MDIIHRSAVEMIEGLDRKEFTSVELVSAHIERIQSIHPSLNALVCERFEQALAEAKEADRRRREQEDLPLLGMPITVKETLDVEGFPTTGGLSKHRHRRATKDAEVIRRIRRAGAIILGKTNVSTLTMAHETDNLLYGRTNHPLDHSRTPGGSSGGEAALIASFASPWGIGTDLGGSIRLPAHCCGIAGFRPTHEEIPHEGEYPDIPHHGHMNAIGPMARWTGDIRLLYAVMRGKEVATPDVRSISVVWAGPLYGCPVEREVWTGLQKVISGWEQAMGKRIPTKPPGFFKESFQYWLDMILQDGGAFIRKEVGGSDFHLGREWWRWVTGRKKVHLWVLQLLLGGKWFRPHSRRINQFSQLLSSFRRQFREVTGEEGVLLCPVYPRTAPRHGGITQMVYNNLGSRVLPYLVMANALDCPAMTVPVGETQKGFPFGIQIVGHPGQEERVLAVAESLEAVCRENRTTVKSEAALASSPSI</sequence>
<reference evidence="2 3" key="1">
    <citation type="submission" date="2016-10" db="EMBL/GenBank/DDBJ databases">
        <authorList>
            <person name="de Groot N.N."/>
        </authorList>
    </citation>
    <scope>NUCLEOTIDE SEQUENCE [LARGE SCALE GENOMIC DNA]</scope>
    <source>
        <strain evidence="2 3">DSM 45514</strain>
    </source>
</reference>